<evidence type="ECO:0000259" key="5">
    <source>
        <dbReference type="PROSITE" id="PS51162"/>
    </source>
</evidence>
<dbReference type="InterPro" id="IPR036857">
    <property type="entry name" value="Thyroglobulin_1_sf"/>
</dbReference>
<gene>
    <name evidence="6" type="primary">SMOC2_3</name>
    <name evidence="6" type="ORF">OS493_024441</name>
</gene>
<dbReference type="OrthoDB" id="5990533at2759"/>
<evidence type="ECO:0000256" key="2">
    <source>
        <dbReference type="PROSITE-ProRule" id="PRU00500"/>
    </source>
</evidence>
<proteinExistence type="predicted"/>
<feature type="domain" description="Thyroglobulin type-1" evidence="5">
    <location>
        <begin position="51"/>
        <end position="122"/>
    </location>
</feature>
<dbReference type="Gene3D" id="4.10.800.10">
    <property type="entry name" value="Thyroglobulin type-1"/>
    <property type="match status" value="1"/>
</dbReference>
<dbReference type="Proteomes" id="UP001163046">
    <property type="component" value="Unassembled WGS sequence"/>
</dbReference>
<comment type="caution">
    <text evidence="2">Lacks conserved residue(s) required for the propagation of feature annotation.</text>
</comment>
<dbReference type="SUPFAM" id="SSF57610">
    <property type="entry name" value="Thyroglobulin type-1 domain"/>
    <property type="match status" value="1"/>
</dbReference>
<evidence type="ECO:0000313" key="7">
    <source>
        <dbReference type="Proteomes" id="UP001163046"/>
    </source>
</evidence>
<feature type="signal peptide" evidence="4">
    <location>
        <begin position="1"/>
        <end position="18"/>
    </location>
</feature>
<dbReference type="AlphaFoldDB" id="A0A9W9YA39"/>
<organism evidence="6 7">
    <name type="scientific">Desmophyllum pertusum</name>
    <dbReference type="NCBI Taxonomy" id="174260"/>
    <lineage>
        <taxon>Eukaryota</taxon>
        <taxon>Metazoa</taxon>
        <taxon>Cnidaria</taxon>
        <taxon>Anthozoa</taxon>
        <taxon>Hexacorallia</taxon>
        <taxon>Scleractinia</taxon>
        <taxon>Caryophylliina</taxon>
        <taxon>Caryophylliidae</taxon>
        <taxon>Desmophyllum</taxon>
    </lineage>
</organism>
<comment type="caution">
    <text evidence="6">The sequence shown here is derived from an EMBL/GenBank/DDBJ whole genome shotgun (WGS) entry which is preliminary data.</text>
</comment>
<dbReference type="InterPro" id="IPR000716">
    <property type="entry name" value="Thyroglobulin_1"/>
</dbReference>
<reference evidence="6" key="1">
    <citation type="submission" date="2023-01" db="EMBL/GenBank/DDBJ databases">
        <title>Genome assembly of the deep-sea coral Lophelia pertusa.</title>
        <authorList>
            <person name="Herrera S."/>
            <person name="Cordes E."/>
        </authorList>
    </citation>
    <scope>NUCLEOTIDE SEQUENCE</scope>
    <source>
        <strain evidence="6">USNM1676648</strain>
        <tissue evidence="6">Polyp</tissue>
    </source>
</reference>
<keyword evidence="4" id="KW-0732">Signal</keyword>
<protein>
    <submittedName>
        <fullName evidence="6">SPARC- modular calcium-binding protein 2</fullName>
    </submittedName>
</protein>
<evidence type="ECO:0000256" key="1">
    <source>
        <dbReference type="ARBA" id="ARBA00023157"/>
    </source>
</evidence>
<evidence type="ECO:0000256" key="3">
    <source>
        <dbReference type="SAM" id="MobiDB-lite"/>
    </source>
</evidence>
<feature type="compositionally biased region" description="Basic and acidic residues" evidence="3">
    <location>
        <begin position="272"/>
        <end position="282"/>
    </location>
</feature>
<evidence type="ECO:0000256" key="4">
    <source>
        <dbReference type="SAM" id="SignalP"/>
    </source>
</evidence>
<dbReference type="PROSITE" id="PS51162">
    <property type="entry name" value="THYROGLOBULIN_1_2"/>
    <property type="match status" value="1"/>
</dbReference>
<feature type="chain" id="PRO_5040887433" evidence="4">
    <location>
        <begin position="19"/>
        <end position="282"/>
    </location>
</feature>
<keyword evidence="1" id="KW-1015">Disulfide bond</keyword>
<feature type="region of interest" description="Disordered" evidence="3">
    <location>
        <begin position="258"/>
        <end position="282"/>
    </location>
</feature>
<accession>A0A9W9YA39</accession>
<dbReference type="EMBL" id="MU827796">
    <property type="protein sequence ID" value="KAJ7328526.1"/>
    <property type="molecule type" value="Genomic_DNA"/>
</dbReference>
<name>A0A9W9YA39_9CNID</name>
<keyword evidence="7" id="KW-1185">Reference proteome</keyword>
<dbReference type="CDD" id="cd00191">
    <property type="entry name" value="TY"/>
    <property type="match status" value="1"/>
</dbReference>
<dbReference type="SMART" id="SM00211">
    <property type="entry name" value="TY"/>
    <property type="match status" value="1"/>
</dbReference>
<evidence type="ECO:0000313" key="6">
    <source>
        <dbReference type="EMBL" id="KAJ7328526.1"/>
    </source>
</evidence>
<dbReference type="Pfam" id="PF00086">
    <property type="entry name" value="Thyroglobulin_1"/>
    <property type="match status" value="1"/>
</dbReference>
<sequence>MEPLAILSLTLAFCGVLGNPINHPEQRRQYVSGYYPAGCDGYSIPCYPRSESACEMRRRINEPDWTKPVCNLDGSYREYQCEAYSRSKCWCVYDNGMMISGMPQENEKDLRDSNAINEQLNCAEAKKKAPPAPSPPPVSAPFTDTRLGWHLAYRDAAYAYFKCPSPCYSPCPCHPGQHYYNPYYPASLVHPAPVPAPLPAPAPVPAPVSVPVLLLLRCIIRTKPHTRYEAVPYPGSCPDPCPEPCPCQRNGLALPAESENKKAAKGSGNEEEAVKENKENDD</sequence>